<evidence type="ECO:0000313" key="3">
    <source>
        <dbReference type="Proteomes" id="UP000199312"/>
    </source>
</evidence>
<dbReference type="InterPro" id="IPR027823">
    <property type="entry name" value="DUF4468"/>
</dbReference>
<keyword evidence="3" id="KW-1185">Reference proteome</keyword>
<dbReference type="EMBL" id="FOZP01000001">
    <property type="protein sequence ID" value="SFS30387.1"/>
    <property type="molecule type" value="Genomic_DNA"/>
</dbReference>
<dbReference type="Proteomes" id="UP000199312">
    <property type="component" value="Unassembled WGS sequence"/>
</dbReference>
<evidence type="ECO:0000313" key="2">
    <source>
        <dbReference type="EMBL" id="SFS30387.1"/>
    </source>
</evidence>
<dbReference type="AlphaFoldDB" id="A0A1I6NR46"/>
<protein>
    <recommendedName>
        <fullName evidence="1">DUF4468 domain-containing protein</fullName>
    </recommendedName>
</protein>
<evidence type="ECO:0000259" key="1">
    <source>
        <dbReference type="Pfam" id="PF14730"/>
    </source>
</evidence>
<proteinExistence type="predicted"/>
<feature type="domain" description="DUF4468" evidence="1">
    <location>
        <begin position="40"/>
        <end position="119"/>
    </location>
</feature>
<sequence length="185" mass="21513">MIKFYLTIIITLFTLFSSNCQSFKLTPDGFKTIDGNEYLVIDFETSNKDVLFKNSLIYFNSIYKSPQNVISLVENESITINGKAKNSIKRNSMNIFDMDYTITFLFKDGKIRINPPNFELKNSIDHSRKLHVKWAKISMNGYDLGIYGKNDKLKSESAKNDLENYFNTFLNDYINSLKTNKNSDW</sequence>
<gene>
    <name evidence="2" type="ORF">SAMN04488006_0430</name>
</gene>
<dbReference type="OrthoDB" id="708866at2"/>
<organism evidence="2 3">
    <name type="scientific">Lutibacter maritimus</name>
    <dbReference type="NCBI Taxonomy" id="593133"/>
    <lineage>
        <taxon>Bacteria</taxon>
        <taxon>Pseudomonadati</taxon>
        <taxon>Bacteroidota</taxon>
        <taxon>Flavobacteriia</taxon>
        <taxon>Flavobacteriales</taxon>
        <taxon>Flavobacteriaceae</taxon>
        <taxon>Lutibacter</taxon>
    </lineage>
</organism>
<dbReference type="RefSeq" id="WP_090222061.1">
    <property type="nucleotide sequence ID" value="NZ_FOZP01000001.1"/>
</dbReference>
<name>A0A1I6NR46_9FLAO</name>
<reference evidence="3" key="1">
    <citation type="submission" date="2016-10" db="EMBL/GenBank/DDBJ databases">
        <authorList>
            <person name="Varghese N."/>
            <person name="Submissions S."/>
        </authorList>
    </citation>
    <scope>NUCLEOTIDE SEQUENCE [LARGE SCALE GENOMIC DNA]</scope>
    <source>
        <strain evidence="3">DSM 24450</strain>
    </source>
</reference>
<accession>A0A1I6NR46</accession>
<dbReference type="Gene3D" id="3.30.530.80">
    <property type="match status" value="1"/>
</dbReference>
<dbReference type="Pfam" id="PF14730">
    <property type="entry name" value="DUF4468"/>
    <property type="match status" value="1"/>
</dbReference>
<dbReference type="STRING" id="593133.SAMN04488006_0430"/>